<organism evidence="3 4">
    <name type="scientific">Paraburkholderia elongata</name>
    <dbReference type="NCBI Taxonomy" id="2675747"/>
    <lineage>
        <taxon>Bacteria</taxon>
        <taxon>Pseudomonadati</taxon>
        <taxon>Pseudomonadota</taxon>
        <taxon>Betaproteobacteria</taxon>
        <taxon>Burkholderiales</taxon>
        <taxon>Burkholderiaceae</taxon>
        <taxon>Paraburkholderia</taxon>
    </lineage>
</organism>
<comment type="caution">
    <text evidence="3">The sequence shown here is derived from an EMBL/GenBank/DDBJ whole genome shotgun (WGS) entry which is preliminary data.</text>
</comment>
<evidence type="ECO:0000256" key="1">
    <source>
        <dbReference type="SAM" id="MobiDB-lite"/>
    </source>
</evidence>
<accession>A0A972SNH0</accession>
<evidence type="ECO:0000313" key="3">
    <source>
        <dbReference type="EMBL" id="NPT59920.1"/>
    </source>
</evidence>
<gene>
    <name evidence="3" type="ORF">GNZ13_36560</name>
</gene>
<evidence type="ECO:0000259" key="2">
    <source>
        <dbReference type="Pfam" id="PF07883"/>
    </source>
</evidence>
<dbReference type="CDD" id="cd02208">
    <property type="entry name" value="cupin_RmlC-like"/>
    <property type="match status" value="1"/>
</dbReference>
<feature type="domain" description="Cupin type-2" evidence="2">
    <location>
        <begin position="43"/>
        <end position="96"/>
    </location>
</feature>
<dbReference type="AlphaFoldDB" id="A0A972SNH0"/>
<dbReference type="InterPro" id="IPR013096">
    <property type="entry name" value="Cupin_2"/>
</dbReference>
<proteinExistence type="predicted"/>
<dbReference type="InterPro" id="IPR011051">
    <property type="entry name" value="RmlC_Cupin_sf"/>
</dbReference>
<dbReference type="Proteomes" id="UP000655523">
    <property type="component" value="Unassembled WGS sequence"/>
</dbReference>
<dbReference type="Gene3D" id="2.60.120.10">
    <property type="entry name" value="Jelly Rolls"/>
    <property type="match status" value="1"/>
</dbReference>
<protein>
    <submittedName>
        <fullName evidence="3">Cupin domain-containing protein</fullName>
    </submittedName>
</protein>
<dbReference type="InterPro" id="IPR014710">
    <property type="entry name" value="RmlC-like_jellyroll"/>
</dbReference>
<reference evidence="3 4" key="1">
    <citation type="submission" date="2019-11" db="EMBL/GenBank/DDBJ databases">
        <title>Metabolism of dissolved organic matter in forest soils.</title>
        <authorList>
            <person name="Cyle K.T."/>
            <person name="Wilhelm R.C."/>
            <person name="Martinez C.E."/>
        </authorList>
    </citation>
    <scope>NUCLEOTIDE SEQUENCE [LARGE SCALE GENOMIC DNA]</scope>
    <source>
        <strain evidence="3 4">5N</strain>
    </source>
</reference>
<dbReference type="EMBL" id="WOEZ01000204">
    <property type="protein sequence ID" value="NPT59920.1"/>
    <property type="molecule type" value="Genomic_DNA"/>
</dbReference>
<feature type="region of interest" description="Disordered" evidence="1">
    <location>
        <begin position="1"/>
        <end position="21"/>
    </location>
</feature>
<dbReference type="Pfam" id="PF07883">
    <property type="entry name" value="Cupin_2"/>
    <property type="match status" value="1"/>
</dbReference>
<name>A0A972SNH0_9BURK</name>
<dbReference type="SUPFAM" id="SSF51182">
    <property type="entry name" value="RmlC-like cupins"/>
    <property type="match status" value="1"/>
</dbReference>
<evidence type="ECO:0000313" key="4">
    <source>
        <dbReference type="Proteomes" id="UP000655523"/>
    </source>
</evidence>
<keyword evidence="4" id="KW-1185">Reference proteome</keyword>
<sequence length="107" mass="12352">MPVQKRADLSRDDSQWRRSTSDARAIPASLVLYSTVIEAREPEVPPPHSHTRNKECVYVLEGILRYSVDGLARDLQLGEWMFYPAWIRPQLHHNRSTFVSLASYTGR</sequence>